<name>A0A9D2LSB7_9FIRM</name>
<protein>
    <recommendedName>
        <fullName evidence="3">DRTGG domain protein</fullName>
    </recommendedName>
</protein>
<gene>
    <name evidence="1" type="ORF">IAA06_08045</name>
</gene>
<accession>A0A9D2LSB7</accession>
<comment type="caution">
    <text evidence="1">The sequence shown here is derived from an EMBL/GenBank/DDBJ whole genome shotgun (WGS) entry which is preliminary data.</text>
</comment>
<evidence type="ECO:0008006" key="3">
    <source>
        <dbReference type="Google" id="ProtNLM"/>
    </source>
</evidence>
<sequence length="120" mass="12997">MPARKDVINMTVKEIARIKECRLAAQGKMEETITGVFCCDLLSIAMSKAPSGCAWVTVMANKNTIAVASLTDTACVILAEGVHLNESDKKCAIDEGITVFETDLPIFDTALAIHRLRAEQ</sequence>
<dbReference type="EMBL" id="DWYZ01000152">
    <property type="protein sequence ID" value="HJB28731.1"/>
    <property type="molecule type" value="Genomic_DNA"/>
</dbReference>
<reference evidence="1" key="2">
    <citation type="submission" date="2021-04" db="EMBL/GenBank/DDBJ databases">
        <authorList>
            <person name="Gilroy R."/>
        </authorList>
    </citation>
    <scope>NUCLEOTIDE SEQUENCE</scope>
    <source>
        <strain evidence="1">ChiSjej1B19-5720</strain>
    </source>
</reference>
<proteinExistence type="predicted"/>
<organism evidence="1 2">
    <name type="scientific">Candidatus Blautia faecavium</name>
    <dbReference type="NCBI Taxonomy" id="2838487"/>
    <lineage>
        <taxon>Bacteria</taxon>
        <taxon>Bacillati</taxon>
        <taxon>Bacillota</taxon>
        <taxon>Clostridia</taxon>
        <taxon>Lachnospirales</taxon>
        <taxon>Lachnospiraceae</taxon>
        <taxon>Blautia</taxon>
    </lineage>
</organism>
<dbReference type="AlphaFoldDB" id="A0A9D2LSB7"/>
<dbReference type="Proteomes" id="UP000823842">
    <property type="component" value="Unassembled WGS sequence"/>
</dbReference>
<evidence type="ECO:0000313" key="1">
    <source>
        <dbReference type="EMBL" id="HJB28731.1"/>
    </source>
</evidence>
<evidence type="ECO:0000313" key="2">
    <source>
        <dbReference type="Proteomes" id="UP000823842"/>
    </source>
</evidence>
<dbReference type="Gene3D" id="3.40.1390.20">
    <property type="entry name" value="HprK N-terminal domain-like"/>
    <property type="match status" value="1"/>
</dbReference>
<dbReference type="SUPFAM" id="SSF75138">
    <property type="entry name" value="HprK N-terminal domain-like"/>
    <property type="match status" value="1"/>
</dbReference>
<dbReference type="InterPro" id="IPR028979">
    <property type="entry name" value="Ser_kin/Pase_Hpr-like_N_sf"/>
</dbReference>
<reference evidence="1" key="1">
    <citation type="journal article" date="2021" name="PeerJ">
        <title>Extensive microbial diversity within the chicken gut microbiome revealed by metagenomics and culture.</title>
        <authorList>
            <person name="Gilroy R."/>
            <person name="Ravi A."/>
            <person name="Getino M."/>
            <person name="Pursley I."/>
            <person name="Horton D.L."/>
            <person name="Alikhan N.F."/>
            <person name="Baker D."/>
            <person name="Gharbi K."/>
            <person name="Hall N."/>
            <person name="Watson M."/>
            <person name="Adriaenssens E.M."/>
            <person name="Foster-Nyarko E."/>
            <person name="Jarju S."/>
            <person name="Secka A."/>
            <person name="Antonio M."/>
            <person name="Oren A."/>
            <person name="Chaudhuri R.R."/>
            <person name="La Ragione R."/>
            <person name="Hildebrand F."/>
            <person name="Pallen M.J."/>
        </authorList>
    </citation>
    <scope>NUCLEOTIDE SEQUENCE</scope>
    <source>
        <strain evidence="1">ChiSjej1B19-5720</strain>
    </source>
</reference>